<keyword evidence="6 13" id="KW-0436">Ligase</keyword>
<keyword evidence="15" id="KW-0464">Manganese</keyword>
<dbReference type="PANTHER" id="PTHR23132:SF23">
    <property type="entry name" value="D-ALANINE--D-ALANINE LIGASE B"/>
    <property type="match status" value="1"/>
</dbReference>
<feature type="active site" evidence="14">
    <location>
        <position position="299"/>
    </location>
</feature>
<dbReference type="Gene3D" id="3.40.50.20">
    <property type="match status" value="1"/>
</dbReference>
<evidence type="ECO:0000256" key="9">
    <source>
        <dbReference type="ARBA" id="ARBA00022960"/>
    </source>
</evidence>
<evidence type="ECO:0000256" key="8">
    <source>
        <dbReference type="ARBA" id="ARBA00022840"/>
    </source>
</evidence>
<dbReference type="InterPro" id="IPR013815">
    <property type="entry name" value="ATP_grasp_subdomain_1"/>
</dbReference>
<dbReference type="GO" id="GO:0008716">
    <property type="term" value="F:D-alanine-D-alanine ligase activity"/>
    <property type="evidence" value="ECO:0007669"/>
    <property type="project" value="UniProtKB-UniRule"/>
</dbReference>
<comment type="catalytic activity">
    <reaction evidence="12 13">
        <text>2 D-alanine + ATP = D-alanyl-D-alanine + ADP + phosphate + H(+)</text>
        <dbReference type="Rhea" id="RHEA:11224"/>
        <dbReference type="ChEBI" id="CHEBI:15378"/>
        <dbReference type="ChEBI" id="CHEBI:30616"/>
        <dbReference type="ChEBI" id="CHEBI:43474"/>
        <dbReference type="ChEBI" id="CHEBI:57416"/>
        <dbReference type="ChEBI" id="CHEBI:57822"/>
        <dbReference type="ChEBI" id="CHEBI:456216"/>
        <dbReference type="EC" id="6.3.2.4"/>
    </reaction>
</comment>
<protein>
    <recommendedName>
        <fullName evidence="4 13">D-alanine--D-alanine ligase</fullName>
        <ecNumber evidence="4 13">6.3.2.4</ecNumber>
    </recommendedName>
    <alternativeName>
        <fullName evidence="13">D-Ala-D-Ala ligase</fullName>
    </alternativeName>
    <alternativeName>
        <fullName evidence="13">D-alanylalanine synthetase</fullName>
    </alternativeName>
</protein>
<dbReference type="GO" id="GO:0071555">
    <property type="term" value="P:cell wall organization"/>
    <property type="evidence" value="ECO:0007669"/>
    <property type="project" value="UniProtKB-KW"/>
</dbReference>
<keyword evidence="15" id="KW-0460">Magnesium</keyword>
<dbReference type="PROSITE" id="PS00844">
    <property type="entry name" value="DALA_DALA_LIGASE_2"/>
    <property type="match status" value="1"/>
</dbReference>
<dbReference type="InterPro" id="IPR005905">
    <property type="entry name" value="D_ala_D_ala"/>
</dbReference>
<dbReference type="GO" id="GO:0005737">
    <property type="term" value="C:cytoplasm"/>
    <property type="evidence" value="ECO:0007669"/>
    <property type="project" value="UniProtKB-SubCell"/>
</dbReference>
<comment type="subcellular location">
    <subcellularLocation>
        <location evidence="2 13">Cytoplasm</location>
    </subcellularLocation>
</comment>
<dbReference type="Pfam" id="PF07478">
    <property type="entry name" value="Dala_Dala_lig_C"/>
    <property type="match status" value="1"/>
</dbReference>
<keyword evidence="15" id="KW-0479">Metal-binding</keyword>
<organism evidence="18 19">
    <name type="scientific">Acidiluteibacter ferrifornacis</name>
    <dbReference type="NCBI Taxonomy" id="2692424"/>
    <lineage>
        <taxon>Bacteria</taxon>
        <taxon>Pseudomonadati</taxon>
        <taxon>Bacteroidota</taxon>
        <taxon>Flavobacteriia</taxon>
        <taxon>Flavobacteriales</taxon>
        <taxon>Cryomorphaceae</taxon>
        <taxon>Acidiluteibacter</taxon>
    </lineage>
</organism>
<evidence type="ECO:0000256" key="3">
    <source>
        <dbReference type="ARBA" id="ARBA00010871"/>
    </source>
</evidence>
<evidence type="ECO:0000256" key="11">
    <source>
        <dbReference type="ARBA" id="ARBA00023316"/>
    </source>
</evidence>
<dbReference type="InterPro" id="IPR011127">
    <property type="entry name" value="Dala_Dala_lig_N"/>
</dbReference>
<dbReference type="PANTHER" id="PTHR23132">
    <property type="entry name" value="D-ALANINE--D-ALANINE LIGASE"/>
    <property type="match status" value="1"/>
</dbReference>
<gene>
    <name evidence="13" type="primary">ddl</name>
    <name evidence="18" type="ORF">GQN54_12955</name>
</gene>
<dbReference type="InterPro" id="IPR016185">
    <property type="entry name" value="PreATP-grasp_dom_sf"/>
</dbReference>
<dbReference type="PROSITE" id="PS50975">
    <property type="entry name" value="ATP_GRASP"/>
    <property type="match status" value="1"/>
</dbReference>
<dbReference type="NCBIfam" id="NF002527">
    <property type="entry name" value="PRK01966.1-3"/>
    <property type="match status" value="1"/>
</dbReference>
<reference evidence="18 19" key="1">
    <citation type="submission" date="2019-12" db="EMBL/GenBank/DDBJ databases">
        <authorList>
            <person name="Zhao J."/>
        </authorList>
    </citation>
    <scope>NUCLEOTIDE SEQUENCE [LARGE SCALE GENOMIC DNA]</scope>
    <source>
        <strain evidence="18 19">S-15</strain>
    </source>
</reference>
<dbReference type="GO" id="GO:0009252">
    <property type="term" value="P:peptidoglycan biosynthetic process"/>
    <property type="evidence" value="ECO:0007669"/>
    <property type="project" value="UniProtKB-UniRule"/>
</dbReference>
<comment type="caution">
    <text evidence="18">The sequence shown here is derived from an EMBL/GenBank/DDBJ whole genome shotgun (WGS) entry which is preliminary data.</text>
</comment>
<dbReference type="NCBIfam" id="NF002378">
    <property type="entry name" value="PRK01372.1"/>
    <property type="match status" value="1"/>
</dbReference>
<keyword evidence="11 13" id="KW-0961">Cell wall biogenesis/degradation</keyword>
<evidence type="ECO:0000256" key="12">
    <source>
        <dbReference type="ARBA" id="ARBA00047614"/>
    </source>
</evidence>
<dbReference type="HAMAP" id="MF_00047">
    <property type="entry name" value="Dala_Dala_lig"/>
    <property type="match status" value="1"/>
</dbReference>
<evidence type="ECO:0000313" key="18">
    <source>
        <dbReference type="EMBL" id="NBG67031.1"/>
    </source>
</evidence>
<name>A0A6N9NNQ3_9FLAO</name>
<dbReference type="NCBIfam" id="TIGR01205">
    <property type="entry name" value="D_ala_D_alaTIGR"/>
    <property type="match status" value="1"/>
</dbReference>
<dbReference type="Proteomes" id="UP000470771">
    <property type="component" value="Unassembled WGS sequence"/>
</dbReference>
<evidence type="ECO:0000256" key="15">
    <source>
        <dbReference type="PIRSR" id="PIRSR039102-3"/>
    </source>
</evidence>
<keyword evidence="10 13" id="KW-0573">Peptidoglycan synthesis</keyword>
<feature type="binding site" evidence="15">
    <location>
        <position position="290"/>
    </location>
    <ligand>
        <name>Mg(2+)</name>
        <dbReference type="ChEBI" id="CHEBI:18420"/>
        <label>2</label>
    </ligand>
</feature>
<dbReference type="GO" id="GO:0008360">
    <property type="term" value="P:regulation of cell shape"/>
    <property type="evidence" value="ECO:0007669"/>
    <property type="project" value="UniProtKB-KW"/>
</dbReference>
<dbReference type="InterPro" id="IPR011095">
    <property type="entry name" value="Dala_Dala_lig_C"/>
</dbReference>
<comment type="similarity">
    <text evidence="3 13">Belongs to the D-alanine--D-alanine ligase family.</text>
</comment>
<dbReference type="Gene3D" id="3.30.470.20">
    <property type="entry name" value="ATP-grasp fold, B domain"/>
    <property type="match status" value="1"/>
</dbReference>
<feature type="binding site" evidence="15">
    <location>
        <position position="276"/>
    </location>
    <ligand>
        <name>Mg(2+)</name>
        <dbReference type="ChEBI" id="CHEBI:18420"/>
        <label>1</label>
    </ligand>
</feature>
<evidence type="ECO:0000256" key="5">
    <source>
        <dbReference type="ARBA" id="ARBA00022490"/>
    </source>
</evidence>
<proteinExistence type="inferred from homology"/>
<dbReference type="PIRSF" id="PIRSF039102">
    <property type="entry name" value="Ddl/VanB"/>
    <property type="match status" value="1"/>
</dbReference>
<feature type="binding site" evidence="15">
    <location>
        <position position="288"/>
    </location>
    <ligand>
        <name>Mg(2+)</name>
        <dbReference type="ChEBI" id="CHEBI:18420"/>
        <label>2</label>
    </ligand>
</feature>
<evidence type="ECO:0000259" key="17">
    <source>
        <dbReference type="PROSITE" id="PS50975"/>
    </source>
</evidence>
<feature type="active site" evidence="14">
    <location>
        <position position="17"/>
    </location>
</feature>
<keyword evidence="19" id="KW-1185">Reference proteome</keyword>
<feature type="domain" description="ATP-grasp" evidence="17">
    <location>
        <begin position="122"/>
        <end position="321"/>
    </location>
</feature>
<dbReference type="RefSeq" id="WP_160633981.1">
    <property type="nucleotide sequence ID" value="NZ_WWNE01000012.1"/>
</dbReference>
<dbReference type="GO" id="GO:0046872">
    <property type="term" value="F:metal ion binding"/>
    <property type="evidence" value="ECO:0007669"/>
    <property type="project" value="UniProtKB-KW"/>
</dbReference>
<sequence length="330" mass="35980">MSSKRTIAIIAGGDSSEIVISLKTAEVVFSHLDKSLYDCYMLKVIGKEWTAEIEGKTYRVDKNDFSILTPDVRIQFDCAFIAIHGTPGEDGKLQGYFDLLKIPYTTPSLLNSAVTFSKWYCTTLLKQLGIRCANSMLLRQGMNYDESAIGKKLGFPCFVKPNNAGSSFGISKVKEQAALAPAIQKAFGEDHEVLIESAMVGREVTCGVLNYKGKVIALPITEIVSQNEFFDFEAKYKGASQEITPAQIDAAIAAEIQQTVIEIYHQFNMTGIIRVDFILEEAGPSVIEINTVPGLTEGSLIPQQAIAAGISLTELFGNSIEQAILNASNN</sequence>
<dbReference type="GO" id="GO:0005524">
    <property type="term" value="F:ATP binding"/>
    <property type="evidence" value="ECO:0007669"/>
    <property type="project" value="UniProtKB-UniRule"/>
</dbReference>
<dbReference type="EC" id="6.3.2.4" evidence="4 13"/>
<evidence type="ECO:0000256" key="7">
    <source>
        <dbReference type="ARBA" id="ARBA00022741"/>
    </source>
</evidence>
<evidence type="ECO:0000256" key="2">
    <source>
        <dbReference type="ARBA" id="ARBA00004496"/>
    </source>
</evidence>
<comment type="cofactor">
    <cofactor evidence="1">
        <name>Mn(2+)</name>
        <dbReference type="ChEBI" id="CHEBI:29035"/>
    </cofactor>
</comment>
<keyword evidence="5 13" id="KW-0963">Cytoplasm</keyword>
<comment type="function">
    <text evidence="13">Cell wall formation.</text>
</comment>
<dbReference type="InterPro" id="IPR000291">
    <property type="entry name" value="D-Ala_lig_Van_CS"/>
</dbReference>
<evidence type="ECO:0000256" key="16">
    <source>
        <dbReference type="PROSITE-ProRule" id="PRU00409"/>
    </source>
</evidence>
<evidence type="ECO:0000256" key="6">
    <source>
        <dbReference type="ARBA" id="ARBA00022598"/>
    </source>
</evidence>
<evidence type="ECO:0000256" key="1">
    <source>
        <dbReference type="ARBA" id="ARBA00001936"/>
    </source>
</evidence>
<keyword evidence="9 13" id="KW-0133">Cell shape</keyword>
<dbReference type="InterPro" id="IPR011761">
    <property type="entry name" value="ATP-grasp"/>
</dbReference>
<keyword evidence="7 16" id="KW-0547">Nucleotide-binding</keyword>
<accession>A0A6N9NNQ3</accession>
<dbReference type="SUPFAM" id="SSF56059">
    <property type="entry name" value="Glutathione synthetase ATP-binding domain-like"/>
    <property type="match status" value="1"/>
</dbReference>
<evidence type="ECO:0000313" key="19">
    <source>
        <dbReference type="Proteomes" id="UP000470771"/>
    </source>
</evidence>
<evidence type="ECO:0000256" key="4">
    <source>
        <dbReference type="ARBA" id="ARBA00012216"/>
    </source>
</evidence>
<dbReference type="PROSITE" id="PS00843">
    <property type="entry name" value="DALA_DALA_LIGASE_1"/>
    <property type="match status" value="1"/>
</dbReference>
<evidence type="ECO:0000256" key="14">
    <source>
        <dbReference type="PIRSR" id="PIRSR039102-1"/>
    </source>
</evidence>
<feature type="active site" evidence="14">
    <location>
        <position position="166"/>
    </location>
</feature>
<dbReference type="UniPathway" id="UPA00219"/>
<evidence type="ECO:0000256" key="10">
    <source>
        <dbReference type="ARBA" id="ARBA00022984"/>
    </source>
</evidence>
<feature type="binding site" evidence="15">
    <location>
        <position position="288"/>
    </location>
    <ligand>
        <name>Mg(2+)</name>
        <dbReference type="ChEBI" id="CHEBI:18420"/>
        <label>1</label>
    </ligand>
</feature>
<dbReference type="SUPFAM" id="SSF52440">
    <property type="entry name" value="PreATP-grasp domain"/>
    <property type="match status" value="1"/>
</dbReference>
<dbReference type="Pfam" id="PF01820">
    <property type="entry name" value="Dala_Dala_lig_N"/>
    <property type="match status" value="1"/>
</dbReference>
<comment type="cofactor">
    <cofactor evidence="15">
        <name>Mg(2+)</name>
        <dbReference type="ChEBI" id="CHEBI:18420"/>
    </cofactor>
    <cofactor evidence="15">
        <name>Mn(2+)</name>
        <dbReference type="ChEBI" id="CHEBI:29035"/>
    </cofactor>
    <text evidence="15">Binds 2 magnesium or manganese ions per subunit.</text>
</comment>
<dbReference type="AlphaFoldDB" id="A0A6N9NNQ3"/>
<evidence type="ECO:0000256" key="13">
    <source>
        <dbReference type="HAMAP-Rule" id="MF_00047"/>
    </source>
</evidence>
<dbReference type="Gene3D" id="3.30.1490.20">
    <property type="entry name" value="ATP-grasp fold, A domain"/>
    <property type="match status" value="1"/>
</dbReference>
<dbReference type="EMBL" id="WWNE01000012">
    <property type="protein sequence ID" value="NBG67031.1"/>
    <property type="molecule type" value="Genomic_DNA"/>
</dbReference>
<keyword evidence="8 16" id="KW-0067">ATP-binding</keyword>
<comment type="pathway">
    <text evidence="13">Cell wall biogenesis; peptidoglycan biosynthesis.</text>
</comment>